<dbReference type="InterPro" id="IPR013556">
    <property type="entry name" value="Flag_M-ring_C"/>
</dbReference>
<gene>
    <name evidence="14" type="primary">fliF</name>
    <name evidence="14" type="ORF">WOB96_12445</name>
</gene>
<dbReference type="Pfam" id="PF01514">
    <property type="entry name" value="YscJ_FliF"/>
    <property type="match status" value="1"/>
</dbReference>
<evidence type="ECO:0000256" key="2">
    <source>
        <dbReference type="ARBA" id="ARBA00004651"/>
    </source>
</evidence>
<keyword evidence="14" id="KW-0969">Cilium</keyword>
<evidence type="ECO:0000256" key="9">
    <source>
        <dbReference type="PIRNR" id="PIRNR004862"/>
    </source>
</evidence>
<dbReference type="PANTHER" id="PTHR30046">
    <property type="entry name" value="FLAGELLAR M-RING PROTEIN"/>
    <property type="match status" value="1"/>
</dbReference>
<feature type="domain" description="Flagellar M-ring C-terminal" evidence="13">
    <location>
        <begin position="254"/>
        <end position="426"/>
    </location>
</feature>
<dbReference type="EMBL" id="JBBPCO010000013">
    <property type="protein sequence ID" value="MEK8090564.1"/>
    <property type="molecule type" value="Genomic_DNA"/>
</dbReference>
<dbReference type="InterPro" id="IPR043427">
    <property type="entry name" value="YscJ/FliF"/>
</dbReference>
<dbReference type="NCBIfam" id="TIGR00206">
    <property type="entry name" value="fliF"/>
    <property type="match status" value="1"/>
</dbReference>
<comment type="caution">
    <text evidence="14">The sequence shown here is derived from an EMBL/GenBank/DDBJ whole genome shotgun (WGS) entry which is preliminary data.</text>
</comment>
<dbReference type="Pfam" id="PF08345">
    <property type="entry name" value="YscJ_FliF_C"/>
    <property type="match status" value="1"/>
</dbReference>
<organism evidence="14 15">
    <name type="scientific">Thermithiobacillus plumbiphilus</name>
    <dbReference type="NCBI Taxonomy" id="1729899"/>
    <lineage>
        <taxon>Bacteria</taxon>
        <taxon>Pseudomonadati</taxon>
        <taxon>Pseudomonadota</taxon>
        <taxon>Acidithiobacillia</taxon>
        <taxon>Acidithiobacillales</taxon>
        <taxon>Thermithiobacillaceae</taxon>
        <taxon>Thermithiobacillus</taxon>
    </lineage>
</organism>
<evidence type="ECO:0000256" key="6">
    <source>
        <dbReference type="ARBA" id="ARBA00022989"/>
    </source>
</evidence>
<keyword evidence="14" id="KW-0966">Cell projection</keyword>
<dbReference type="InterPro" id="IPR006182">
    <property type="entry name" value="FliF_N_dom"/>
</dbReference>
<feature type="transmembrane region" description="Helical" evidence="11">
    <location>
        <begin position="25"/>
        <end position="44"/>
    </location>
</feature>
<dbReference type="PIRSF" id="PIRSF004862">
    <property type="entry name" value="FliF"/>
    <property type="match status" value="1"/>
</dbReference>
<dbReference type="InterPro" id="IPR000067">
    <property type="entry name" value="FlgMring_FliF"/>
</dbReference>
<evidence type="ECO:0000256" key="8">
    <source>
        <dbReference type="ARBA" id="ARBA00023143"/>
    </source>
</evidence>
<dbReference type="InterPro" id="IPR045851">
    <property type="entry name" value="AMP-bd_C_sf"/>
</dbReference>
<evidence type="ECO:0000259" key="12">
    <source>
        <dbReference type="Pfam" id="PF01514"/>
    </source>
</evidence>
<keyword evidence="6 11" id="KW-1133">Transmembrane helix</keyword>
<comment type="similarity">
    <text evidence="3 9">Belongs to the FliF family.</text>
</comment>
<dbReference type="Proteomes" id="UP001446205">
    <property type="component" value="Unassembled WGS sequence"/>
</dbReference>
<keyword evidence="5 11" id="KW-0812">Transmembrane</keyword>
<evidence type="ECO:0000256" key="11">
    <source>
        <dbReference type="SAM" id="Phobius"/>
    </source>
</evidence>
<evidence type="ECO:0000313" key="15">
    <source>
        <dbReference type="Proteomes" id="UP001446205"/>
    </source>
</evidence>
<evidence type="ECO:0000256" key="7">
    <source>
        <dbReference type="ARBA" id="ARBA00023136"/>
    </source>
</evidence>
<feature type="compositionally biased region" description="Polar residues" evidence="10">
    <location>
        <begin position="273"/>
        <end position="291"/>
    </location>
</feature>
<feature type="region of interest" description="Disordered" evidence="10">
    <location>
        <begin position="273"/>
        <end position="326"/>
    </location>
</feature>
<proteinExistence type="inferred from homology"/>
<keyword evidence="15" id="KW-1185">Reference proteome</keyword>
<dbReference type="RefSeq" id="WP_341371619.1">
    <property type="nucleotide sequence ID" value="NZ_JBBPCO010000013.1"/>
</dbReference>
<comment type="subcellular location">
    <subcellularLocation>
        <location evidence="1 9">Bacterial flagellum basal body</location>
    </subcellularLocation>
    <subcellularLocation>
        <location evidence="2">Cell membrane</location>
        <topology evidence="2">Multi-pass membrane protein</topology>
    </subcellularLocation>
</comment>
<evidence type="ECO:0000256" key="1">
    <source>
        <dbReference type="ARBA" id="ARBA00004117"/>
    </source>
</evidence>
<evidence type="ECO:0000256" key="10">
    <source>
        <dbReference type="SAM" id="MobiDB-lite"/>
    </source>
</evidence>
<keyword evidence="4" id="KW-1003">Cell membrane</keyword>
<protein>
    <recommendedName>
        <fullName evidence="9">Flagellar M-ring protein</fullName>
    </recommendedName>
</protein>
<dbReference type="PANTHER" id="PTHR30046:SF0">
    <property type="entry name" value="FLAGELLAR M-RING PROTEIN"/>
    <property type="match status" value="1"/>
</dbReference>
<accession>A0ABU9DAK6</accession>
<reference evidence="14 15" key="1">
    <citation type="submission" date="2024-04" db="EMBL/GenBank/DDBJ databases">
        <authorList>
            <person name="Abashina T."/>
            <person name="Shaikin A."/>
        </authorList>
    </citation>
    <scope>NUCLEOTIDE SEQUENCE [LARGE SCALE GENOMIC DNA]</scope>
    <source>
        <strain evidence="14 15">AAFK</strain>
    </source>
</reference>
<comment type="function">
    <text evidence="9">The M ring may be actively involved in energy transduction.</text>
</comment>
<feature type="compositionally biased region" description="Low complexity" evidence="10">
    <location>
        <begin position="317"/>
        <end position="326"/>
    </location>
</feature>
<dbReference type="PRINTS" id="PR01009">
    <property type="entry name" value="FLGMRINGFLIF"/>
</dbReference>
<evidence type="ECO:0000256" key="5">
    <source>
        <dbReference type="ARBA" id="ARBA00022692"/>
    </source>
</evidence>
<name>A0ABU9DAK6_9PROT</name>
<sequence>MAASARDLLAGPSQRFSSLSPTRKVGLLAVLAAVLIAVAGSLFWSGNPEYKVLFSNLGDRDGGLVIDALQKMNVPYRMADGGGAILVPADRVYETRLKLGAEGLPKGSGVGFELLDNEKLGTSQFVEQVNYQRGLEGELAQSIKSLAAVSDARVHLALPRQSVFVRDQEQPTASVVLTLYSGRQLEESQIAGIVHLVSSSVPKLSPERVNIVDQSGRLLTRPNGGVSASGLNASQLDYVHQMERQYAKRIEDILTPILGPSGVRAEVSADVDFSQTEQTSETYNPNTTLVRSEQRSTDSSVGAGGTMGVPGALSNQPPGAANAPFTAPTASAAASVATAPTSSHAESVINYELDKTISHTKQQVGVVKRLSVAAVVNNRPVVNSKGQVEYKPLTPAELTQVTNLVRDAIGFNTARGDSVNVVNMAFNGVQAQAPEPELPLWEQPWILDLAKYGVWLILGILLIFGVLRPLMKGQKKAAGPEGEDAVLALDATGKPALAVEDSMPELTPALAHAGASQLPPPVVGYDADKQVVRELVNQDPRKAAQVIKEWLNDGG</sequence>
<evidence type="ECO:0000256" key="4">
    <source>
        <dbReference type="ARBA" id="ARBA00022475"/>
    </source>
</evidence>
<evidence type="ECO:0000259" key="13">
    <source>
        <dbReference type="Pfam" id="PF08345"/>
    </source>
</evidence>
<evidence type="ECO:0000256" key="3">
    <source>
        <dbReference type="ARBA" id="ARBA00007971"/>
    </source>
</evidence>
<dbReference type="Gene3D" id="3.30.300.30">
    <property type="match status" value="1"/>
</dbReference>
<feature type="domain" description="Flagellar M-ring N-terminal" evidence="12">
    <location>
        <begin position="46"/>
        <end position="220"/>
    </location>
</feature>
<keyword evidence="14" id="KW-0282">Flagellum</keyword>
<evidence type="ECO:0000313" key="14">
    <source>
        <dbReference type="EMBL" id="MEK8090564.1"/>
    </source>
</evidence>
<keyword evidence="8 9" id="KW-0975">Bacterial flagellum</keyword>
<feature type="transmembrane region" description="Helical" evidence="11">
    <location>
        <begin position="449"/>
        <end position="467"/>
    </location>
</feature>
<keyword evidence="7 11" id="KW-0472">Membrane</keyword>